<reference evidence="1" key="1">
    <citation type="submission" date="2014-09" db="EMBL/GenBank/DDBJ databases">
        <authorList>
            <person name="Magalhaes I.L.F."/>
            <person name="Oliveira U."/>
            <person name="Santos F.R."/>
            <person name="Vidigal T.H.D.A."/>
            <person name="Brescovit A.D."/>
            <person name="Santos A.J."/>
        </authorList>
    </citation>
    <scope>NUCLEOTIDE SEQUENCE</scope>
    <source>
        <tissue evidence="1">Shoot tissue taken approximately 20 cm above the soil surface</tissue>
    </source>
</reference>
<evidence type="ECO:0000313" key="1">
    <source>
        <dbReference type="EMBL" id="JAE15287.1"/>
    </source>
</evidence>
<accession>A0A0A9FSN8</accession>
<reference evidence="1" key="2">
    <citation type="journal article" date="2015" name="Data Brief">
        <title>Shoot transcriptome of the giant reed, Arundo donax.</title>
        <authorList>
            <person name="Barrero R.A."/>
            <person name="Guerrero F.D."/>
            <person name="Moolhuijzen P."/>
            <person name="Goolsby J.A."/>
            <person name="Tidwell J."/>
            <person name="Bellgard S.E."/>
            <person name="Bellgard M.I."/>
        </authorList>
    </citation>
    <scope>NUCLEOTIDE SEQUENCE</scope>
    <source>
        <tissue evidence="1">Shoot tissue taken approximately 20 cm above the soil surface</tissue>
    </source>
</reference>
<protein>
    <submittedName>
        <fullName evidence="1">Uncharacterized protein</fullName>
    </submittedName>
</protein>
<name>A0A0A9FSN8_ARUDO</name>
<sequence length="8" mass="778">MGAMRGGV</sequence>
<organism evidence="1">
    <name type="scientific">Arundo donax</name>
    <name type="common">Giant reed</name>
    <name type="synonym">Donax arundinaceus</name>
    <dbReference type="NCBI Taxonomy" id="35708"/>
    <lineage>
        <taxon>Eukaryota</taxon>
        <taxon>Viridiplantae</taxon>
        <taxon>Streptophyta</taxon>
        <taxon>Embryophyta</taxon>
        <taxon>Tracheophyta</taxon>
        <taxon>Spermatophyta</taxon>
        <taxon>Magnoliopsida</taxon>
        <taxon>Liliopsida</taxon>
        <taxon>Poales</taxon>
        <taxon>Poaceae</taxon>
        <taxon>PACMAD clade</taxon>
        <taxon>Arundinoideae</taxon>
        <taxon>Arundineae</taxon>
        <taxon>Arundo</taxon>
    </lineage>
</organism>
<dbReference type="EMBL" id="GBRH01182609">
    <property type="protein sequence ID" value="JAE15287.1"/>
    <property type="molecule type" value="Transcribed_RNA"/>
</dbReference>
<proteinExistence type="predicted"/>